<organism evidence="7 8">
    <name type="scientific">Adiantum capillus-veneris</name>
    <name type="common">Maidenhair fern</name>
    <dbReference type="NCBI Taxonomy" id="13818"/>
    <lineage>
        <taxon>Eukaryota</taxon>
        <taxon>Viridiplantae</taxon>
        <taxon>Streptophyta</taxon>
        <taxon>Embryophyta</taxon>
        <taxon>Tracheophyta</taxon>
        <taxon>Polypodiopsida</taxon>
        <taxon>Polypodiidae</taxon>
        <taxon>Polypodiales</taxon>
        <taxon>Pteridineae</taxon>
        <taxon>Pteridaceae</taxon>
        <taxon>Vittarioideae</taxon>
        <taxon>Adiantum</taxon>
    </lineage>
</organism>
<dbReference type="InterPro" id="IPR009071">
    <property type="entry name" value="HMG_box_dom"/>
</dbReference>
<dbReference type="EMBL" id="JABFUD020000013">
    <property type="protein sequence ID" value="KAI5071435.1"/>
    <property type="molecule type" value="Genomic_DNA"/>
</dbReference>
<dbReference type="Gene3D" id="1.10.30.10">
    <property type="entry name" value="High mobility group box domain"/>
    <property type="match status" value="1"/>
</dbReference>
<dbReference type="GO" id="GO:0003677">
    <property type="term" value="F:DNA binding"/>
    <property type="evidence" value="ECO:0007669"/>
    <property type="project" value="UniProtKB-UniRule"/>
</dbReference>
<dbReference type="PROSITE" id="PS50118">
    <property type="entry name" value="HMG_BOX_2"/>
    <property type="match status" value="1"/>
</dbReference>
<comment type="subcellular location">
    <subcellularLocation>
        <location evidence="1">Nucleus</location>
    </subcellularLocation>
</comment>
<sequence>MEKRKTASRGARQEKKPKKSKDPGQPKRPPSAFFCFMEEFRKTYKEKHPENKSVAAVGKAGGNQWSSMSDKEKEPYVSVAADRKAEYERQMDAYNRSKEDGENLEQGDSNEEGSEEE</sequence>
<dbReference type="GO" id="GO:0005634">
    <property type="term" value="C:nucleus"/>
    <property type="evidence" value="ECO:0007669"/>
    <property type="project" value="UniProtKB-SubCell"/>
</dbReference>
<dbReference type="SUPFAM" id="SSF47095">
    <property type="entry name" value="HMG-box"/>
    <property type="match status" value="1"/>
</dbReference>
<dbReference type="InterPro" id="IPR031061">
    <property type="entry name" value="HMGB_plant"/>
</dbReference>
<comment type="caution">
    <text evidence="7">The sequence shown here is derived from an EMBL/GenBank/DDBJ whole genome shotgun (WGS) entry which is preliminary data.</text>
</comment>
<dbReference type="InterPro" id="IPR036910">
    <property type="entry name" value="HMG_box_dom_sf"/>
</dbReference>
<evidence type="ECO:0000256" key="5">
    <source>
        <dbReference type="SAM" id="MobiDB-lite"/>
    </source>
</evidence>
<gene>
    <name evidence="7" type="ORF">GOP47_0013686</name>
</gene>
<evidence type="ECO:0000256" key="4">
    <source>
        <dbReference type="PROSITE-ProRule" id="PRU00267"/>
    </source>
</evidence>
<dbReference type="SMART" id="SM00398">
    <property type="entry name" value="HMG"/>
    <property type="match status" value="1"/>
</dbReference>
<dbReference type="OrthoDB" id="1919336at2759"/>
<feature type="domain" description="HMG box" evidence="6">
    <location>
        <begin position="26"/>
        <end position="95"/>
    </location>
</feature>
<evidence type="ECO:0000259" key="6">
    <source>
        <dbReference type="PROSITE" id="PS50118"/>
    </source>
</evidence>
<feature type="region of interest" description="Disordered" evidence="5">
    <location>
        <begin position="1"/>
        <end position="32"/>
    </location>
</feature>
<dbReference type="CDD" id="cd22005">
    <property type="entry name" value="HMG-box_AtHMGB1-like"/>
    <property type="match status" value="1"/>
</dbReference>
<dbReference type="PANTHER" id="PTHR46261">
    <property type="entry name" value="HIGH MOBILITY GROUP B PROTEIN 4-RELATED"/>
    <property type="match status" value="1"/>
</dbReference>
<accession>A0A9D4UP84</accession>
<reference evidence="7" key="1">
    <citation type="submission" date="2021-01" db="EMBL/GenBank/DDBJ databases">
        <title>Adiantum capillus-veneris genome.</title>
        <authorList>
            <person name="Fang Y."/>
            <person name="Liao Q."/>
        </authorList>
    </citation>
    <scope>NUCLEOTIDE SEQUENCE</scope>
    <source>
        <strain evidence="7">H3</strain>
        <tissue evidence="7">Leaf</tissue>
    </source>
</reference>
<feature type="DNA-binding region" description="HMG box" evidence="4">
    <location>
        <begin position="26"/>
        <end position="95"/>
    </location>
</feature>
<feature type="compositionally biased region" description="Acidic residues" evidence="5">
    <location>
        <begin position="102"/>
        <end position="117"/>
    </location>
</feature>
<keyword evidence="2 4" id="KW-0238">DNA-binding</keyword>
<evidence type="ECO:0000313" key="8">
    <source>
        <dbReference type="Proteomes" id="UP000886520"/>
    </source>
</evidence>
<feature type="region of interest" description="Disordered" evidence="5">
    <location>
        <begin position="45"/>
        <end position="76"/>
    </location>
</feature>
<evidence type="ECO:0000256" key="1">
    <source>
        <dbReference type="ARBA" id="ARBA00004123"/>
    </source>
</evidence>
<dbReference type="Proteomes" id="UP000886520">
    <property type="component" value="Chromosome 13"/>
</dbReference>
<evidence type="ECO:0000313" key="7">
    <source>
        <dbReference type="EMBL" id="KAI5071435.1"/>
    </source>
</evidence>
<dbReference type="AlphaFoldDB" id="A0A9D4UP84"/>
<protein>
    <recommendedName>
        <fullName evidence="6">HMG box domain-containing protein</fullName>
    </recommendedName>
</protein>
<keyword evidence="8" id="KW-1185">Reference proteome</keyword>
<evidence type="ECO:0000256" key="2">
    <source>
        <dbReference type="ARBA" id="ARBA00023125"/>
    </source>
</evidence>
<dbReference type="Pfam" id="PF00505">
    <property type="entry name" value="HMG_box"/>
    <property type="match status" value="1"/>
</dbReference>
<feature type="region of interest" description="Disordered" evidence="5">
    <location>
        <begin position="89"/>
        <end position="117"/>
    </location>
</feature>
<proteinExistence type="predicted"/>
<evidence type="ECO:0000256" key="3">
    <source>
        <dbReference type="ARBA" id="ARBA00023242"/>
    </source>
</evidence>
<dbReference type="PANTHER" id="PTHR46261:SF1">
    <property type="entry name" value="HIGH MOBILITY GROUP B PROTEIN 1"/>
    <property type="match status" value="1"/>
</dbReference>
<keyword evidence="3 4" id="KW-0539">Nucleus</keyword>
<name>A0A9D4UP84_ADICA</name>
<feature type="compositionally biased region" description="Basic and acidic residues" evidence="5">
    <location>
        <begin position="89"/>
        <end position="101"/>
    </location>
</feature>